<dbReference type="InterPro" id="IPR013766">
    <property type="entry name" value="Thioredoxin_domain"/>
</dbReference>
<keyword evidence="9" id="KW-1185">Reference proteome</keyword>
<dbReference type="AlphaFoldDB" id="A0A4Q9KHD8"/>
<evidence type="ECO:0000259" key="7">
    <source>
        <dbReference type="PROSITE" id="PS51352"/>
    </source>
</evidence>
<keyword evidence="5" id="KW-0676">Redox-active center</keyword>
<keyword evidence="4" id="KW-1015">Disulfide bond</keyword>
<feature type="domain" description="Thioredoxin" evidence="7">
    <location>
        <begin position="48"/>
        <end position="190"/>
    </location>
</feature>
<gene>
    <name evidence="8" type="ORF">ET989_00645</name>
</gene>
<evidence type="ECO:0000256" key="3">
    <source>
        <dbReference type="ARBA" id="ARBA00022968"/>
    </source>
</evidence>
<evidence type="ECO:0000256" key="1">
    <source>
        <dbReference type="ARBA" id="ARBA00004196"/>
    </source>
</evidence>
<dbReference type="EMBL" id="SDMQ01000001">
    <property type="protein sequence ID" value="TBT88784.1"/>
    <property type="molecule type" value="Genomic_DNA"/>
</dbReference>
<reference evidence="8 9" key="1">
    <citation type="submission" date="2019-01" db="EMBL/GenBank/DDBJ databases">
        <title>Lactibacter flavus gen. nov., sp. nov., a novel bacterium of the family Propionibacteriaceae isolated from raw milk and dairy products.</title>
        <authorList>
            <person name="Huptas C."/>
            <person name="Wenning M."/>
            <person name="Breitenwieser F."/>
            <person name="Doll E."/>
            <person name="Von Neubeck M."/>
            <person name="Busse H.-J."/>
            <person name="Scherer S."/>
        </authorList>
    </citation>
    <scope>NUCLEOTIDE SEQUENCE [LARGE SCALE GENOMIC DNA]</scope>
    <source>
        <strain evidence="8 9">KCTC 33808</strain>
    </source>
</reference>
<comment type="caution">
    <text evidence="8">The sequence shown here is derived from an EMBL/GenBank/DDBJ whole genome shotgun (WGS) entry which is preliminary data.</text>
</comment>
<evidence type="ECO:0000313" key="8">
    <source>
        <dbReference type="EMBL" id="TBT88784.1"/>
    </source>
</evidence>
<feature type="chain" id="PRO_5038886238" evidence="6">
    <location>
        <begin position="26"/>
        <end position="192"/>
    </location>
</feature>
<keyword evidence="6" id="KW-0732">Signal</keyword>
<evidence type="ECO:0000256" key="4">
    <source>
        <dbReference type="ARBA" id="ARBA00023157"/>
    </source>
</evidence>
<sequence length="192" mass="19940">MTSPRSRRFPRGVALAVASVLVLSACGTGPTAEGGFVGGDGSLTIVPVAERQPAPRVTGELLGGGDFDSDQLAGKVIVYNVWGSWCAPCRKEAPALEAAARDTADVAQFVGINTRDLDQAPALAFMRAFDVTFPSVFDPNGRELLKFGQQLPPSAIPSTLVVDAEGRIAARVLGETTRSTITGLVDDVAAGK</sequence>
<dbReference type="OrthoDB" id="9796554at2"/>
<evidence type="ECO:0000313" key="9">
    <source>
        <dbReference type="Proteomes" id="UP000292373"/>
    </source>
</evidence>
<dbReference type="PANTHER" id="PTHR42852">
    <property type="entry name" value="THIOL:DISULFIDE INTERCHANGE PROTEIN DSBE"/>
    <property type="match status" value="1"/>
</dbReference>
<keyword evidence="3" id="KW-0735">Signal-anchor</keyword>
<dbReference type="PROSITE" id="PS51352">
    <property type="entry name" value="THIOREDOXIN_2"/>
    <property type="match status" value="1"/>
</dbReference>
<accession>A0A4Q9KHD8</accession>
<feature type="signal peptide" evidence="6">
    <location>
        <begin position="1"/>
        <end position="25"/>
    </location>
</feature>
<comment type="subcellular location">
    <subcellularLocation>
        <location evidence="1">Cell envelope</location>
    </subcellularLocation>
</comment>
<dbReference type="InterPro" id="IPR036249">
    <property type="entry name" value="Thioredoxin-like_sf"/>
</dbReference>
<proteinExistence type="predicted"/>
<evidence type="ECO:0000256" key="6">
    <source>
        <dbReference type="SAM" id="SignalP"/>
    </source>
</evidence>
<keyword evidence="2" id="KW-0201">Cytochrome c-type biogenesis</keyword>
<protein>
    <submittedName>
        <fullName evidence="8">TlpA family protein disulfide reductase</fullName>
    </submittedName>
</protein>
<dbReference type="InterPro" id="IPR050553">
    <property type="entry name" value="Thioredoxin_ResA/DsbE_sf"/>
</dbReference>
<organism evidence="8 9">
    <name type="scientific">Propioniciclava sinopodophylli</name>
    <dbReference type="NCBI Taxonomy" id="1837344"/>
    <lineage>
        <taxon>Bacteria</taxon>
        <taxon>Bacillati</taxon>
        <taxon>Actinomycetota</taxon>
        <taxon>Actinomycetes</taxon>
        <taxon>Propionibacteriales</taxon>
        <taxon>Propionibacteriaceae</taxon>
        <taxon>Propioniciclava</taxon>
    </lineage>
</organism>
<dbReference type="GO" id="GO:0016491">
    <property type="term" value="F:oxidoreductase activity"/>
    <property type="evidence" value="ECO:0007669"/>
    <property type="project" value="InterPro"/>
</dbReference>
<dbReference type="PROSITE" id="PS51257">
    <property type="entry name" value="PROKAR_LIPOPROTEIN"/>
    <property type="match status" value="1"/>
</dbReference>
<dbReference type="Pfam" id="PF08534">
    <property type="entry name" value="Redoxin"/>
    <property type="match status" value="1"/>
</dbReference>
<evidence type="ECO:0000256" key="2">
    <source>
        <dbReference type="ARBA" id="ARBA00022748"/>
    </source>
</evidence>
<dbReference type="Gene3D" id="3.40.30.10">
    <property type="entry name" value="Glutaredoxin"/>
    <property type="match status" value="1"/>
</dbReference>
<dbReference type="InterPro" id="IPR013740">
    <property type="entry name" value="Redoxin"/>
</dbReference>
<dbReference type="CDD" id="cd02966">
    <property type="entry name" value="TlpA_like_family"/>
    <property type="match status" value="1"/>
</dbReference>
<dbReference type="Proteomes" id="UP000292373">
    <property type="component" value="Unassembled WGS sequence"/>
</dbReference>
<evidence type="ECO:0000256" key="5">
    <source>
        <dbReference type="ARBA" id="ARBA00023284"/>
    </source>
</evidence>
<keyword evidence="3" id="KW-0812">Transmembrane</keyword>
<dbReference type="PANTHER" id="PTHR42852:SF6">
    <property type="entry name" value="THIOL:DISULFIDE INTERCHANGE PROTEIN DSBE"/>
    <property type="match status" value="1"/>
</dbReference>
<dbReference type="SUPFAM" id="SSF52833">
    <property type="entry name" value="Thioredoxin-like"/>
    <property type="match status" value="1"/>
</dbReference>
<dbReference type="GO" id="GO:0030313">
    <property type="term" value="C:cell envelope"/>
    <property type="evidence" value="ECO:0007669"/>
    <property type="project" value="UniProtKB-SubCell"/>
</dbReference>
<dbReference type="GO" id="GO:0017004">
    <property type="term" value="P:cytochrome complex assembly"/>
    <property type="evidence" value="ECO:0007669"/>
    <property type="project" value="UniProtKB-KW"/>
</dbReference>
<name>A0A4Q9KHD8_9ACTN</name>